<dbReference type="CDD" id="cd00303">
    <property type="entry name" value="retropepsin_like"/>
    <property type="match status" value="2"/>
</dbReference>
<feature type="region of interest" description="Disordered" evidence="9">
    <location>
        <begin position="1"/>
        <end position="38"/>
    </location>
</feature>
<comment type="caution">
    <text evidence="14">The sequence shown here is derived from an EMBL/GenBank/DDBJ whole genome shotgun (WGS) entry which is preliminary data.</text>
</comment>
<feature type="domain" description="Reverse transcriptase/retrotransposon-derived protein RNase H-like" evidence="12">
    <location>
        <begin position="734"/>
        <end position="825"/>
    </location>
</feature>
<proteinExistence type="predicted"/>
<dbReference type="Pfam" id="PF00078">
    <property type="entry name" value="RVT_1"/>
    <property type="match status" value="1"/>
</dbReference>
<keyword evidence="7 14" id="KW-0695">RNA-directed DNA polymerase</keyword>
<dbReference type="EC" id="2.7.7.49" evidence="1"/>
<dbReference type="CDD" id="cd09274">
    <property type="entry name" value="RNase_HI_RT_Ty3"/>
    <property type="match status" value="2"/>
</dbReference>
<gene>
    <name evidence="14" type="ORF">Tco_0857728</name>
</gene>
<dbReference type="Pfam" id="PF17921">
    <property type="entry name" value="Integrase_H2C2"/>
    <property type="match status" value="1"/>
</dbReference>
<protein>
    <recommendedName>
        <fullName evidence="1">RNA-directed DNA polymerase</fullName>
        <ecNumber evidence="1">2.7.7.49</ecNumber>
    </recommendedName>
</protein>
<evidence type="ECO:0000256" key="5">
    <source>
        <dbReference type="ARBA" id="ARBA00022759"/>
    </source>
</evidence>
<evidence type="ECO:0000313" key="14">
    <source>
        <dbReference type="EMBL" id="GJT10686.1"/>
    </source>
</evidence>
<feature type="domain" description="Integrase zinc-binding" evidence="13">
    <location>
        <begin position="1275"/>
        <end position="1328"/>
    </location>
</feature>
<dbReference type="InterPro" id="IPR041577">
    <property type="entry name" value="RT_RNaseH_2"/>
</dbReference>
<dbReference type="Proteomes" id="UP001151760">
    <property type="component" value="Unassembled WGS sequence"/>
</dbReference>
<evidence type="ECO:0000256" key="3">
    <source>
        <dbReference type="ARBA" id="ARBA00022695"/>
    </source>
</evidence>
<dbReference type="InterPro" id="IPR000477">
    <property type="entry name" value="RT_dom"/>
</dbReference>
<evidence type="ECO:0000259" key="13">
    <source>
        <dbReference type="Pfam" id="PF17921"/>
    </source>
</evidence>
<dbReference type="Pfam" id="PF17917">
    <property type="entry name" value="RT_RNaseH"/>
    <property type="match status" value="1"/>
</dbReference>
<evidence type="ECO:0000256" key="8">
    <source>
        <dbReference type="ARBA" id="ARBA00023268"/>
    </source>
</evidence>
<feature type="domain" description="Reverse transcriptase RNase H-like" evidence="11">
    <location>
        <begin position="1062"/>
        <end position="1165"/>
    </location>
</feature>
<sequence>MELPSTEDIQPQVVQDLGKDKEPIKEPSLAQKTKTKTSLPYPSRLAKEKIREKDDILASKFMEIFRNLHFELSFADALIHMPKFAPMFKKMLNNKDKLIELTKTPLNENCSAVVLKKLPEKLGDPGRFLIPCDFLEFDNCLALADLELADRTISKPTGVAENVFVKVGKFYFPADFVVLDFIADPRVPLILGRPFLRTAHALIDVYEGEIILRNDDQTLTLKCGDTPSISYNNFESLKKVDLIDVTCEEYSQEVLDFSDSVAYGNPSPGYDPIVSNSSPTLTPFEESDFLLFEEADAFIAIDDEPVSPVFNTTYYDPEGDILILEALLNSDPLPPPNQGDYLPGIQKDLKVVEPKKSSIEYAVSYEPKNEPPEVELKDLPPHLEYAFLADNNKLPVIIAKDLSDDEKTALIKVLKSRKQAIAWKLSDIKGINPEFCSHKILMEDDYEPAVQHQRRVNPKIHDVIKKEVEKLLDAGLIYLISDSPWVSPVHCVPKKGGMTVVTNDDNELVPTRLVIGWRVCIDYRKLNEATRKDHFPLPFMDQMLERLVGNEYYCFLDGFSSYFQIPIDPNDQEKTTFTCPYGTFAYRRMPFGLCNAPGTFQRCMMAIFHDMIEKTMEVFMDDFSVFGNSFSTCLTNLEKMLKRCEDTNLALNWEKSHFMVKEGIVLGHKISKKGIEVDKAKIDVISKLPHPTTVKGIRSFLGHAGFYRRFIKDFSKISRPMTHLLEKNTPFIFSEDCILAFQTLKKKLTEAPILIAPNWDQPFEIMCDASDYAIGAVLGQRIEKHFRPIHYASKTMTEAESNYTTTEKEMLAVVYAFEKFRSYLILWFFFVLFILVNSREWRYVTPLADLGASINLMPLSICKKLSLPELSPTRMTLELADRSITYPKGLAEDVYVKVGKFHFPADFRIVVDFEADPRVPLILGRKLNEATRKDHFPLPFMDQMLEQGEDTNLVLNWEKCHFMCKEGIVLGHKISKSGIEVDRAKVDVIAKLPHPTTVKGVRSFLGHAGFYRRFIQDFSKISRPITHLLEKDTPFVFSQDCINAFETLKKKLTEAPILVVPDWNLPFELMCDASDFAIGAVLGQRKTKHFQPIHYASKTMTEAQIHYTTTEKEMLAVVYAFEKFRPYLVLSKSIVYTDHSALKYLMNKQDAKPRLLRWVLLLQEFDITILLDKKGSENLAADHLSRLENPHKDVLENKDINEHFPLETLGVISNGSTPWFADFANYHAGNFIIKGMSTQQKRKFFKDVKHYFWDDPYLFRICADQIIRRCVSGHEALEILKACHEGPTGGHHSANLTARKVFDAGFFWPTIYRDAHSMIKSCDTCQRQGKISQRDEMPSNVITSLEIFDIWGIDFMGPFPSSKGISYILVLHRLATAYHPQTSGQVEVSNRGLKRILERTVGENRASWSDKLDDALWAFRTAFKTPIGCTPYQLVYGKSCHLPVELEHKAYWALKHVNFDIKTAGDHRKLQLNELNELRDQAYENSLIYKEKTKKLHDSKIKNRIFNVGDQVLLFNSRLKIFSGKLKTRWSGPFTIAQVFPYETVELSQPDGPNFKDNVTCETLLRRGHTTQVLTTRPACHPSLASYLSSHRESLPSVPDAYGQSLEALPSQPAASGSESHVPGAVSE</sequence>
<dbReference type="EMBL" id="BQNB010013007">
    <property type="protein sequence ID" value="GJT10686.1"/>
    <property type="molecule type" value="Genomic_DNA"/>
</dbReference>
<keyword evidence="5" id="KW-0255">Endonuclease</keyword>
<dbReference type="InterPro" id="IPR021109">
    <property type="entry name" value="Peptidase_aspartic_dom_sf"/>
</dbReference>
<dbReference type="Pfam" id="PF17919">
    <property type="entry name" value="RT_RNaseH_2"/>
    <property type="match status" value="1"/>
</dbReference>
<dbReference type="InterPro" id="IPR041373">
    <property type="entry name" value="RT_RNaseH"/>
</dbReference>
<name>A0ABQ5B716_9ASTR</name>
<evidence type="ECO:0000256" key="1">
    <source>
        <dbReference type="ARBA" id="ARBA00012493"/>
    </source>
</evidence>
<evidence type="ECO:0000259" key="12">
    <source>
        <dbReference type="Pfam" id="PF17919"/>
    </source>
</evidence>
<evidence type="ECO:0000313" key="15">
    <source>
        <dbReference type="Proteomes" id="UP001151760"/>
    </source>
</evidence>
<keyword evidence="4" id="KW-0540">Nuclease</keyword>
<dbReference type="SUPFAM" id="SSF56672">
    <property type="entry name" value="DNA/RNA polymerases"/>
    <property type="match status" value="2"/>
</dbReference>
<dbReference type="Gene3D" id="1.10.340.70">
    <property type="match status" value="1"/>
</dbReference>
<evidence type="ECO:0000256" key="7">
    <source>
        <dbReference type="ARBA" id="ARBA00022918"/>
    </source>
</evidence>
<feature type="domain" description="Reverse transcriptase" evidence="10">
    <location>
        <begin position="516"/>
        <end position="670"/>
    </location>
</feature>
<keyword evidence="3" id="KW-0548">Nucleotidyltransferase</keyword>
<dbReference type="Gene3D" id="3.10.10.10">
    <property type="entry name" value="HIV Type 1 Reverse Transcriptase, subunit A, domain 1"/>
    <property type="match status" value="1"/>
</dbReference>
<reference evidence="14" key="2">
    <citation type="submission" date="2022-01" db="EMBL/GenBank/DDBJ databases">
        <authorList>
            <person name="Yamashiro T."/>
            <person name="Shiraishi A."/>
            <person name="Satake H."/>
            <person name="Nakayama K."/>
        </authorList>
    </citation>
    <scope>NUCLEOTIDE SEQUENCE</scope>
</reference>
<organism evidence="14 15">
    <name type="scientific">Tanacetum coccineum</name>
    <dbReference type="NCBI Taxonomy" id="301880"/>
    <lineage>
        <taxon>Eukaryota</taxon>
        <taxon>Viridiplantae</taxon>
        <taxon>Streptophyta</taxon>
        <taxon>Embryophyta</taxon>
        <taxon>Tracheophyta</taxon>
        <taxon>Spermatophyta</taxon>
        <taxon>Magnoliopsida</taxon>
        <taxon>eudicotyledons</taxon>
        <taxon>Gunneridae</taxon>
        <taxon>Pentapetalae</taxon>
        <taxon>asterids</taxon>
        <taxon>campanulids</taxon>
        <taxon>Asterales</taxon>
        <taxon>Asteraceae</taxon>
        <taxon>Asteroideae</taxon>
        <taxon>Anthemideae</taxon>
        <taxon>Anthemidinae</taxon>
        <taxon>Tanacetum</taxon>
    </lineage>
</organism>
<feature type="region of interest" description="Disordered" evidence="9">
    <location>
        <begin position="1596"/>
        <end position="1628"/>
    </location>
</feature>
<evidence type="ECO:0000256" key="9">
    <source>
        <dbReference type="SAM" id="MobiDB-lite"/>
    </source>
</evidence>
<evidence type="ECO:0000259" key="10">
    <source>
        <dbReference type="Pfam" id="PF00078"/>
    </source>
</evidence>
<dbReference type="Gene3D" id="3.30.420.10">
    <property type="entry name" value="Ribonuclease H-like superfamily/Ribonuclease H"/>
    <property type="match status" value="1"/>
</dbReference>
<dbReference type="InterPro" id="IPR043502">
    <property type="entry name" value="DNA/RNA_pol_sf"/>
</dbReference>
<dbReference type="CDD" id="cd01647">
    <property type="entry name" value="RT_LTR"/>
    <property type="match status" value="1"/>
</dbReference>
<evidence type="ECO:0000256" key="2">
    <source>
        <dbReference type="ARBA" id="ARBA00022679"/>
    </source>
</evidence>
<reference evidence="14" key="1">
    <citation type="journal article" date="2022" name="Int. J. Mol. Sci.">
        <title>Draft Genome of Tanacetum Coccineum: Genomic Comparison of Closely Related Tanacetum-Family Plants.</title>
        <authorList>
            <person name="Yamashiro T."/>
            <person name="Shiraishi A."/>
            <person name="Nakayama K."/>
            <person name="Satake H."/>
        </authorList>
    </citation>
    <scope>NUCLEOTIDE SEQUENCE</scope>
</reference>
<dbReference type="PANTHER" id="PTHR37984">
    <property type="entry name" value="PROTEIN CBG26694"/>
    <property type="match status" value="1"/>
</dbReference>
<evidence type="ECO:0000256" key="6">
    <source>
        <dbReference type="ARBA" id="ARBA00022801"/>
    </source>
</evidence>
<keyword evidence="15" id="KW-1185">Reference proteome</keyword>
<accession>A0ABQ5B716</accession>
<dbReference type="InterPro" id="IPR036397">
    <property type="entry name" value="RNaseH_sf"/>
</dbReference>
<dbReference type="Gene3D" id="2.40.70.10">
    <property type="entry name" value="Acid Proteases"/>
    <property type="match status" value="2"/>
</dbReference>
<keyword evidence="6" id="KW-0378">Hydrolase</keyword>
<dbReference type="Gene3D" id="3.30.70.270">
    <property type="match status" value="4"/>
</dbReference>
<dbReference type="GO" id="GO:0003964">
    <property type="term" value="F:RNA-directed DNA polymerase activity"/>
    <property type="evidence" value="ECO:0007669"/>
    <property type="project" value="UniProtKB-KW"/>
</dbReference>
<keyword evidence="2" id="KW-0808">Transferase</keyword>
<dbReference type="SUPFAM" id="SSF53098">
    <property type="entry name" value="Ribonuclease H-like"/>
    <property type="match status" value="1"/>
</dbReference>
<dbReference type="InterPro" id="IPR050951">
    <property type="entry name" value="Retrovirus_Pol_polyprotein"/>
</dbReference>
<dbReference type="InterPro" id="IPR012337">
    <property type="entry name" value="RNaseH-like_sf"/>
</dbReference>
<evidence type="ECO:0000256" key="4">
    <source>
        <dbReference type="ARBA" id="ARBA00022722"/>
    </source>
</evidence>
<dbReference type="InterPro" id="IPR041588">
    <property type="entry name" value="Integrase_H2C2"/>
</dbReference>
<keyword evidence="8" id="KW-0511">Multifunctional enzyme</keyword>
<dbReference type="InterPro" id="IPR043128">
    <property type="entry name" value="Rev_trsase/Diguanyl_cyclase"/>
</dbReference>
<dbReference type="PANTHER" id="PTHR37984:SF5">
    <property type="entry name" value="PROTEIN NYNRIN-LIKE"/>
    <property type="match status" value="1"/>
</dbReference>
<evidence type="ECO:0000259" key="11">
    <source>
        <dbReference type="Pfam" id="PF17917"/>
    </source>
</evidence>